<evidence type="ECO:0000313" key="1">
    <source>
        <dbReference type="EMBL" id="MDH2393391.1"/>
    </source>
</evidence>
<reference evidence="1 2" key="1">
    <citation type="submission" date="2023-04" db="EMBL/GenBank/DDBJ databases">
        <title>Streptomyces chengmaiensis sp. nov. isolated from the stem of mangrove plant in Hainan.</title>
        <authorList>
            <person name="Huang X."/>
            <person name="Zhou S."/>
            <person name="Chu X."/>
            <person name="Xie Y."/>
            <person name="Lin Y."/>
        </authorList>
    </citation>
    <scope>NUCLEOTIDE SEQUENCE [LARGE SCALE GENOMIC DNA]</scope>
    <source>
        <strain evidence="1 2">HNM0663</strain>
    </source>
</reference>
<comment type="caution">
    <text evidence="1">The sequence shown here is derived from an EMBL/GenBank/DDBJ whole genome shotgun (WGS) entry which is preliminary data.</text>
</comment>
<dbReference type="Proteomes" id="UP001223144">
    <property type="component" value="Unassembled WGS sequence"/>
</dbReference>
<sequence length="160" mass="17229">MSTMIAGQRPASQSGELARGEALFELELLTGVKTELWLGAPDESVNLRAERLEFLADVMLGIDEGEVTKAGEKAKAARVAELHRVVLGELVDAPALLFRHAHGDPADWSEADFEAYDNIARADELHTELELRVFIGKARVGRGAASAAAVRELVAEVRAA</sequence>
<organism evidence="1 2">
    <name type="scientific">Streptomyces chengmaiensis</name>
    <dbReference type="NCBI Taxonomy" id="3040919"/>
    <lineage>
        <taxon>Bacteria</taxon>
        <taxon>Bacillati</taxon>
        <taxon>Actinomycetota</taxon>
        <taxon>Actinomycetes</taxon>
        <taxon>Kitasatosporales</taxon>
        <taxon>Streptomycetaceae</taxon>
        <taxon>Streptomyces</taxon>
    </lineage>
</organism>
<name>A0ABT6HYG8_9ACTN</name>
<dbReference type="EMBL" id="JARWBG010000065">
    <property type="protein sequence ID" value="MDH2393391.1"/>
    <property type="molecule type" value="Genomic_DNA"/>
</dbReference>
<gene>
    <name evidence="1" type="ORF">QCN29_32430</name>
</gene>
<dbReference type="RefSeq" id="WP_279932644.1">
    <property type="nucleotide sequence ID" value="NZ_JARWBG010000065.1"/>
</dbReference>
<proteinExistence type="predicted"/>
<keyword evidence="2" id="KW-1185">Reference proteome</keyword>
<evidence type="ECO:0000313" key="2">
    <source>
        <dbReference type="Proteomes" id="UP001223144"/>
    </source>
</evidence>
<accession>A0ABT6HYG8</accession>
<protein>
    <submittedName>
        <fullName evidence="1">Uncharacterized protein</fullName>
    </submittedName>
</protein>